<accession>A0A3L9Z2S2</accession>
<sequence length="136" mass="15614">MHGYSKTPLAKKLGIKEGFVISLINSPEHYFDLFEVFPNNISLENNPVTESLDFAHVFCTSFNCLEKETKRLKPLLKKTGILWVSWPKGTSKIDTEINRESIRSYVLDHIGLVDVKVAAIDVNWSALKFVYRIKDR</sequence>
<evidence type="ECO:0000313" key="2">
    <source>
        <dbReference type="Proteomes" id="UP000271339"/>
    </source>
</evidence>
<reference evidence="1 2" key="1">
    <citation type="submission" date="2018-10" db="EMBL/GenBank/DDBJ databases">
        <title>Genomic Encyclopedia of Archaeal and Bacterial Type Strains, Phase II (KMG-II): from individual species to whole genera.</title>
        <authorList>
            <person name="Goeker M."/>
        </authorList>
    </citation>
    <scope>NUCLEOTIDE SEQUENCE [LARGE SCALE GENOMIC DNA]</scope>
    <source>
        <strain evidence="1 2">DSM 23424</strain>
    </source>
</reference>
<evidence type="ECO:0008006" key="3">
    <source>
        <dbReference type="Google" id="ProtNLM"/>
    </source>
</evidence>
<proteinExistence type="predicted"/>
<evidence type="ECO:0000313" key="1">
    <source>
        <dbReference type="EMBL" id="RMA66307.1"/>
    </source>
</evidence>
<protein>
    <recommendedName>
        <fullName evidence="3">DUF3052 family protein</fullName>
    </recommendedName>
</protein>
<dbReference type="AlphaFoldDB" id="A0A3L9Z2S2"/>
<dbReference type="RefSeq" id="WP_121906307.1">
    <property type="nucleotide sequence ID" value="NZ_REFC01000011.1"/>
</dbReference>
<dbReference type="Proteomes" id="UP000271339">
    <property type="component" value="Unassembled WGS sequence"/>
</dbReference>
<gene>
    <name evidence="1" type="ORF">BXY75_0728</name>
</gene>
<dbReference type="EMBL" id="REFC01000011">
    <property type="protein sequence ID" value="RMA66307.1"/>
    <property type="molecule type" value="Genomic_DNA"/>
</dbReference>
<dbReference type="OrthoDB" id="9800461at2"/>
<keyword evidence="2" id="KW-1185">Reference proteome</keyword>
<name>A0A3L9Z2S2_9FLAO</name>
<comment type="caution">
    <text evidence="1">The sequence shown here is derived from an EMBL/GenBank/DDBJ whole genome shotgun (WGS) entry which is preliminary data.</text>
</comment>
<organism evidence="1 2">
    <name type="scientific">Ulvibacter antarcticus</name>
    <dbReference type="NCBI Taxonomy" id="442714"/>
    <lineage>
        <taxon>Bacteria</taxon>
        <taxon>Pseudomonadati</taxon>
        <taxon>Bacteroidota</taxon>
        <taxon>Flavobacteriia</taxon>
        <taxon>Flavobacteriales</taxon>
        <taxon>Flavobacteriaceae</taxon>
        <taxon>Ulvibacter</taxon>
    </lineage>
</organism>